<reference evidence="2 3" key="1">
    <citation type="journal article" date="2012" name="PLoS Pathog.">
        <title>Diverse lifestyles and strategies of plant pathogenesis encoded in the genomes of eighteen Dothideomycetes fungi.</title>
        <authorList>
            <person name="Ohm R.A."/>
            <person name="Feau N."/>
            <person name="Henrissat B."/>
            <person name="Schoch C.L."/>
            <person name="Horwitz B.A."/>
            <person name="Barry K.W."/>
            <person name="Condon B.J."/>
            <person name="Copeland A.C."/>
            <person name="Dhillon B."/>
            <person name="Glaser F."/>
            <person name="Hesse C.N."/>
            <person name="Kosti I."/>
            <person name="LaButti K."/>
            <person name="Lindquist E.A."/>
            <person name="Lucas S."/>
            <person name="Salamov A.A."/>
            <person name="Bradshaw R.E."/>
            <person name="Ciuffetti L."/>
            <person name="Hamelin R.C."/>
            <person name="Kema G.H.J."/>
            <person name="Lawrence C."/>
            <person name="Scott J.A."/>
            <person name="Spatafora J.W."/>
            <person name="Turgeon B.G."/>
            <person name="de Wit P.J.G.M."/>
            <person name="Zhong S."/>
            <person name="Goodwin S.B."/>
            <person name="Grigoriev I.V."/>
        </authorList>
    </citation>
    <scope>NUCLEOTIDE SEQUENCE [LARGE SCALE GENOMIC DNA]</scope>
    <source>
        <strain evidence="2 3">SO2202</strain>
    </source>
</reference>
<evidence type="ECO:0000313" key="3">
    <source>
        <dbReference type="Proteomes" id="UP000016931"/>
    </source>
</evidence>
<organism evidence="2 3">
    <name type="scientific">Sphaerulina musiva (strain SO2202)</name>
    <name type="common">Poplar stem canker fungus</name>
    <name type="synonym">Septoria musiva</name>
    <dbReference type="NCBI Taxonomy" id="692275"/>
    <lineage>
        <taxon>Eukaryota</taxon>
        <taxon>Fungi</taxon>
        <taxon>Dikarya</taxon>
        <taxon>Ascomycota</taxon>
        <taxon>Pezizomycotina</taxon>
        <taxon>Dothideomycetes</taxon>
        <taxon>Dothideomycetidae</taxon>
        <taxon>Mycosphaerellales</taxon>
        <taxon>Mycosphaerellaceae</taxon>
        <taxon>Sphaerulina</taxon>
    </lineage>
</organism>
<dbReference type="HOGENOM" id="CLU_1594497_0_0_1"/>
<feature type="chain" id="PRO_5004032553" evidence="1">
    <location>
        <begin position="20"/>
        <end position="175"/>
    </location>
</feature>
<accession>M3C5U1</accession>
<gene>
    <name evidence="2" type="ORF">SEPMUDRAFT_147471</name>
</gene>
<dbReference type="Proteomes" id="UP000016931">
    <property type="component" value="Unassembled WGS sequence"/>
</dbReference>
<evidence type="ECO:0000256" key="1">
    <source>
        <dbReference type="SAM" id="SignalP"/>
    </source>
</evidence>
<evidence type="ECO:0000313" key="2">
    <source>
        <dbReference type="EMBL" id="EMF15646.1"/>
    </source>
</evidence>
<dbReference type="EMBL" id="KB456261">
    <property type="protein sequence ID" value="EMF15646.1"/>
    <property type="molecule type" value="Genomic_DNA"/>
</dbReference>
<dbReference type="eggNOG" id="ENOG502RGFS">
    <property type="taxonomic scope" value="Eukaryota"/>
</dbReference>
<protein>
    <submittedName>
        <fullName evidence="2">Uncharacterized protein</fullName>
    </submittedName>
</protein>
<keyword evidence="1" id="KW-0732">Signal</keyword>
<dbReference type="OrthoDB" id="5395704at2759"/>
<dbReference type="GeneID" id="27901455"/>
<proteinExistence type="predicted"/>
<dbReference type="AlphaFoldDB" id="M3C5U1"/>
<name>M3C5U1_SPHMS</name>
<dbReference type="RefSeq" id="XP_016763767.1">
    <property type="nucleotide sequence ID" value="XM_016904318.1"/>
</dbReference>
<sequence length="175" mass="18842">MLFMSAISSLALLVSTVAAYPLAQAEAVVTENPNLEITSLVVNDTTTGNTLLTFNVTNPEPLANQAVANCTGSWSHEAKDWPSSAQSLRCDNSDTMTWYIDSWTSARDFVIAVQDRYTDPDIGEAPYDRVTVFTKATINATYVAYSSNDLAADPISGSQIANTTIYAPIYAIAAK</sequence>
<keyword evidence="3" id="KW-1185">Reference proteome</keyword>
<feature type="signal peptide" evidence="1">
    <location>
        <begin position="1"/>
        <end position="19"/>
    </location>
</feature>
<dbReference type="OMA" id="NLECEAM"/>